<evidence type="ECO:0000313" key="4">
    <source>
        <dbReference type="Proteomes" id="UP000789759"/>
    </source>
</evidence>
<evidence type="ECO:0000313" key="3">
    <source>
        <dbReference type="EMBL" id="CAG8759345.1"/>
    </source>
</evidence>
<organism evidence="3 4">
    <name type="scientific">Cetraspora pellucida</name>
    <dbReference type="NCBI Taxonomy" id="1433469"/>
    <lineage>
        <taxon>Eukaryota</taxon>
        <taxon>Fungi</taxon>
        <taxon>Fungi incertae sedis</taxon>
        <taxon>Mucoromycota</taxon>
        <taxon>Glomeromycotina</taxon>
        <taxon>Glomeromycetes</taxon>
        <taxon>Diversisporales</taxon>
        <taxon>Gigasporaceae</taxon>
        <taxon>Cetraspora</taxon>
    </lineage>
</organism>
<comment type="caution">
    <text evidence="3">The sequence shown here is derived from an EMBL/GenBank/DDBJ whole genome shotgun (WGS) entry which is preliminary data.</text>
</comment>
<gene>
    <name evidence="3" type="ORF">CPELLU_LOCUS15205</name>
</gene>
<protein>
    <submittedName>
        <fullName evidence="3">6437_t:CDS:1</fullName>
    </submittedName>
</protein>
<accession>A0A9N9J0N4</accession>
<dbReference type="Proteomes" id="UP000789759">
    <property type="component" value="Unassembled WGS sequence"/>
</dbReference>
<keyword evidence="4" id="KW-1185">Reference proteome</keyword>
<name>A0A9N9J0N4_9GLOM</name>
<sequence>MLEENSVKYEKETTVPGVNPSSKDEKESKVPDLIPTFKDVALSTIKTTTEKLEDGIENAATKLEKLGDDIENATNKIENLESGIGGKIDMVVQEISIIKSQIDKKQSGEITVPTIDAKELVNPPHPESADLRGLHRPLHKKFYKGFEVANLS</sequence>
<dbReference type="AlphaFoldDB" id="A0A9N9J0N4"/>
<feature type="compositionally biased region" description="Basic and acidic residues" evidence="2">
    <location>
        <begin position="1"/>
        <end position="13"/>
    </location>
</feature>
<dbReference type="OrthoDB" id="2433421at2759"/>
<reference evidence="3" key="1">
    <citation type="submission" date="2021-06" db="EMBL/GenBank/DDBJ databases">
        <authorList>
            <person name="Kallberg Y."/>
            <person name="Tangrot J."/>
            <person name="Rosling A."/>
        </authorList>
    </citation>
    <scope>NUCLEOTIDE SEQUENCE</scope>
    <source>
        <strain evidence="3">FL966</strain>
    </source>
</reference>
<proteinExistence type="predicted"/>
<evidence type="ECO:0000256" key="1">
    <source>
        <dbReference type="SAM" id="Coils"/>
    </source>
</evidence>
<keyword evidence="1" id="KW-0175">Coiled coil</keyword>
<dbReference type="EMBL" id="CAJVQA010019483">
    <property type="protein sequence ID" value="CAG8759345.1"/>
    <property type="molecule type" value="Genomic_DNA"/>
</dbReference>
<feature type="coiled-coil region" evidence="1">
    <location>
        <begin position="56"/>
        <end position="83"/>
    </location>
</feature>
<feature type="region of interest" description="Disordered" evidence="2">
    <location>
        <begin position="1"/>
        <end position="31"/>
    </location>
</feature>
<evidence type="ECO:0000256" key="2">
    <source>
        <dbReference type="SAM" id="MobiDB-lite"/>
    </source>
</evidence>